<reference evidence="2" key="1">
    <citation type="journal article" date="2023" name="Mol. Phylogenet. Evol.">
        <title>Genome-scale phylogeny and comparative genomics of the fungal order Sordariales.</title>
        <authorList>
            <person name="Hensen N."/>
            <person name="Bonometti L."/>
            <person name="Westerberg I."/>
            <person name="Brannstrom I.O."/>
            <person name="Guillou S."/>
            <person name="Cros-Aarteil S."/>
            <person name="Calhoun S."/>
            <person name="Haridas S."/>
            <person name="Kuo A."/>
            <person name="Mondo S."/>
            <person name="Pangilinan J."/>
            <person name="Riley R."/>
            <person name="LaButti K."/>
            <person name="Andreopoulos B."/>
            <person name="Lipzen A."/>
            <person name="Chen C."/>
            <person name="Yan M."/>
            <person name="Daum C."/>
            <person name="Ng V."/>
            <person name="Clum A."/>
            <person name="Steindorff A."/>
            <person name="Ohm R.A."/>
            <person name="Martin F."/>
            <person name="Silar P."/>
            <person name="Natvig D.O."/>
            <person name="Lalanne C."/>
            <person name="Gautier V."/>
            <person name="Ament-Velasquez S.L."/>
            <person name="Kruys A."/>
            <person name="Hutchinson M.I."/>
            <person name="Powell A.J."/>
            <person name="Barry K."/>
            <person name="Miller A.N."/>
            <person name="Grigoriev I.V."/>
            <person name="Debuchy R."/>
            <person name="Gladieux P."/>
            <person name="Hiltunen Thoren M."/>
            <person name="Johannesson H."/>
        </authorList>
    </citation>
    <scope>NUCLEOTIDE SEQUENCE</scope>
    <source>
        <strain evidence="2">CBS 626.80</strain>
    </source>
</reference>
<evidence type="ECO:0000313" key="2">
    <source>
        <dbReference type="EMBL" id="KAK3952200.1"/>
    </source>
</evidence>
<dbReference type="EMBL" id="MU859129">
    <property type="protein sequence ID" value="KAK3952200.1"/>
    <property type="molecule type" value="Genomic_DNA"/>
</dbReference>
<dbReference type="AlphaFoldDB" id="A0AAN6NUL9"/>
<accession>A0AAN6NUL9</accession>
<sequence>MSGLTPAVDPAMQEFLEFQQFRRMQQQFAQHPQQQQQLLSSPAPPTPTPASRMGPRAIPKPVQTRPSTTATGIGKDTTTRLPSPPPFLPPPLRSRPGAFTALPTGTIALVPPPPPPWSRILDSSVHAAGLNLHTAYHVGIGFSYVWNQNTILQYMGRLYRIGQQKLVEWYLVKEEVAKAIEPFDPARDNEDTDMEDDELEYITMDDGTYIC</sequence>
<keyword evidence="3" id="KW-1185">Reference proteome</keyword>
<reference evidence="2" key="2">
    <citation type="submission" date="2023-06" db="EMBL/GenBank/DDBJ databases">
        <authorList>
            <consortium name="Lawrence Berkeley National Laboratory"/>
            <person name="Mondo S.J."/>
            <person name="Hensen N."/>
            <person name="Bonometti L."/>
            <person name="Westerberg I."/>
            <person name="Brannstrom I.O."/>
            <person name="Guillou S."/>
            <person name="Cros-Aarteil S."/>
            <person name="Calhoun S."/>
            <person name="Haridas S."/>
            <person name="Kuo A."/>
            <person name="Pangilinan J."/>
            <person name="Riley R."/>
            <person name="Labutti K."/>
            <person name="Andreopoulos B."/>
            <person name="Lipzen A."/>
            <person name="Chen C."/>
            <person name="Yanf M."/>
            <person name="Daum C."/>
            <person name="Ng V."/>
            <person name="Clum A."/>
            <person name="Steindorff A."/>
            <person name="Ohm R."/>
            <person name="Martin F."/>
            <person name="Silar P."/>
            <person name="Natvig D."/>
            <person name="Lalanne C."/>
            <person name="Gautier V."/>
            <person name="Ament-Velasquez S.L."/>
            <person name="Kruys A."/>
            <person name="Hutchinson M.I."/>
            <person name="Powell A.J."/>
            <person name="Barry K."/>
            <person name="Miller A.N."/>
            <person name="Grigoriev I.V."/>
            <person name="Debuchy R."/>
            <person name="Gladieux P."/>
            <person name="Thoren M.H."/>
            <person name="Johannesson H."/>
        </authorList>
    </citation>
    <scope>NUCLEOTIDE SEQUENCE</scope>
    <source>
        <strain evidence="2">CBS 626.80</strain>
    </source>
</reference>
<evidence type="ECO:0000313" key="3">
    <source>
        <dbReference type="Proteomes" id="UP001303222"/>
    </source>
</evidence>
<dbReference type="InterPro" id="IPR027417">
    <property type="entry name" value="P-loop_NTPase"/>
</dbReference>
<protein>
    <submittedName>
        <fullName evidence="2">Uncharacterized protein</fullName>
    </submittedName>
</protein>
<evidence type="ECO:0000256" key="1">
    <source>
        <dbReference type="SAM" id="MobiDB-lite"/>
    </source>
</evidence>
<feature type="compositionally biased region" description="Low complexity" evidence="1">
    <location>
        <begin position="25"/>
        <end position="41"/>
    </location>
</feature>
<feature type="region of interest" description="Disordered" evidence="1">
    <location>
        <begin position="25"/>
        <end position="88"/>
    </location>
</feature>
<proteinExistence type="predicted"/>
<feature type="compositionally biased region" description="Low complexity" evidence="1">
    <location>
        <begin position="68"/>
        <end position="81"/>
    </location>
</feature>
<dbReference type="Proteomes" id="UP001303222">
    <property type="component" value="Unassembled WGS sequence"/>
</dbReference>
<comment type="caution">
    <text evidence="2">The sequence shown here is derived from an EMBL/GenBank/DDBJ whole genome shotgun (WGS) entry which is preliminary data.</text>
</comment>
<name>A0AAN6NUL9_9PEZI</name>
<dbReference type="Gene3D" id="3.40.50.300">
    <property type="entry name" value="P-loop containing nucleotide triphosphate hydrolases"/>
    <property type="match status" value="1"/>
</dbReference>
<organism evidence="2 3">
    <name type="scientific">Pseudoneurospora amorphoporcata</name>
    <dbReference type="NCBI Taxonomy" id="241081"/>
    <lineage>
        <taxon>Eukaryota</taxon>
        <taxon>Fungi</taxon>
        <taxon>Dikarya</taxon>
        <taxon>Ascomycota</taxon>
        <taxon>Pezizomycotina</taxon>
        <taxon>Sordariomycetes</taxon>
        <taxon>Sordariomycetidae</taxon>
        <taxon>Sordariales</taxon>
        <taxon>Sordariaceae</taxon>
        <taxon>Pseudoneurospora</taxon>
    </lineage>
</organism>
<gene>
    <name evidence="2" type="ORF">QBC32DRAFT_342120</name>
</gene>
<dbReference type="SUPFAM" id="SSF52540">
    <property type="entry name" value="P-loop containing nucleoside triphosphate hydrolases"/>
    <property type="match status" value="1"/>
</dbReference>